<dbReference type="VEuPathDB" id="VectorBase:GAUT049325"/>
<reference evidence="1" key="1">
    <citation type="submission" date="2020-05" db="UniProtKB">
        <authorList>
            <consortium name="EnsemblMetazoa"/>
        </authorList>
    </citation>
    <scope>IDENTIFICATION</scope>
    <source>
        <strain evidence="1">TTRI</strain>
    </source>
</reference>
<dbReference type="AlphaFoldDB" id="A0A1A9VVV8"/>
<evidence type="ECO:0000313" key="1">
    <source>
        <dbReference type="EnsemblMetazoa" id="GAUT049325-PA"/>
    </source>
</evidence>
<sequence>MSAHRSVHFIVATPFYDGLPSLFDIFEVVHFSMGPELRSTPAGGTTASGRRYSHTSTGRYDNRLIVHFSIPPVGRQINDIGLIAGRRQTGFGTKSCFCVVIQYNGPLGFMQFSFGFMGVSLNYCMVQPLSSVRHRNCRRTSAYKLYHFPLGLMNASNSLAEVSAKCASVADNSSRNSHRNHNGTHTVALPLEHKTNMEVTGLSLRVIISNCKELPAEK</sequence>
<dbReference type="Proteomes" id="UP000078200">
    <property type="component" value="Unassembled WGS sequence"/>
</dbReference>
<organism evidence="1 2">
    <name type="scientific">Glossina austeni</name>
    <name type="common">Savannah tsetse fly</name>
    <dbReference type="NCBI Taxonomy" id="7395"/>
    <lineage>
        <taxon>Eukaryota</taxon>
        <taxon>Metazoa</taxon>
        <taxon>Ecdysozoa</taxon>
        <taxon>Arthropoda</taxon>
        <taxon>Hexapoda</taxon>
        <taxon>Insecta</taxon>
        <taxon>Pterygota</taxon>
        <taxon>Neoptera</taxon>
        <taxon>Endopterygota</taxon>
        <taxon>Diptera</taxon>
        <taxon>Brachycera</taxon>
        <taxon>Muscomorpha</taxon>
        <taxon>Hippoboscoidea</taxon>
        <taxon>Glossinidae</taxon>
        <taxon>Glossina</taxon>
    </lineage>
</organism>
<proteinExistence type="predicted"/>
<keyword evidence="2" id="KW-1185">Reference proteome</keyword>
<accession>A0A1A9VVV8</accession>
<name>A0A1A9VVV8_GLOAU</name>
<dbReference type="EnsemblMetazoa" id="GAUT049325-RA">
    <property type="protein sequence ID" value="GAUT049325-PA"/>
    <property type="gene ID" value="GAUT049325"/>
</dbReference>
<evidence type="ECO:0000313" key="2">
    <source>
        <dbReference type="Proteomes" id="UP000078200"/>
    </source>
</evidence>
<protein>
    <submittedName>
        <fullName evidence="1">Uncharacterized protein</fullName>
    </submittedName>
</protein>